<dbReference type="GO" id="GO:0005634">
    <property type="term" value="C:nucleus"/>
    <property type="evidence" value="ECO:0007669"/>
    <property type="project" value="TreeGrafter"/>
</dbReference>
<reference evidence="2" key="1">
    <citation type="submission" date="2018-03" db="EMBL/GenBank/DDBJ databases">
        <authorList>
            <person name="Guldener U."/>
        </authorList>
    </citation>
    <scope>NUCLEOTIDE SEQUENCE</scope>
</reference>
<feature type="region of interest" description="Disordered" evidence="1">
    <location>
        <begin position="1"/>
        <end position="33"/>
    </location>
</feature>
<dbReference type="GO" id="GO:0006606">
    <property type="term" value="P:protein import into nucleus"/>
    <property type="evidence" value="ECO:0007669"/>
    <property type="project" value="TreeGrafter"/>
</dbReference>
<comment type="caution">
    <text evidence="2">The sequence shown here is derived from an EMBL/GenBank/DDBJ whole genome shotgun (WGS) entry which is preliminary data.</text>
</comment>
<feature type="compositionally biased region" description="Low complexity" evidence="1">
    <location>
        <begin position="288"/>
        <end position="303"/>
    </location>
</feature>
<feature type="compositionally biased region" description="Basic and acidic residues" evidence="1">
    <location>
        <begin position="138"/>
        <end position="159"/>
    </location>
</feature>
<feature type="compositionally biased region" description="Low complexity" evidence="1">
    <location>
        <begin position="109"/>
        <end position="119"/>
    </location>
</feature>
<dbReference type="Proteomes" id="UP001187682">
    <property type="component" value="Unassembled WGS sequence"/>
</dbReference>
<name>A0AAE8N4P6_9PEZI</name>
<protein>
    <submittedName>
        <fullName evidence="2">Uncharacterized protein</fullName>
    </submittedName>
</protein>
<accession>A0AAE8N4P6</accession>
<organism evidence="2 3">
    <name type="scientific">Cephalotrichum gorgonifer</name>
    <dbReference type="NCBI Taxonomy" id="2041049"/>
    <lineage>
        <taxon>Eukaryota</taxon>
        <taxon>Fungi</taxon>
        <taxon>Dikarya</taxon>
        <taxon>Ascomycota</taxon>
        <taxon>Pezizomycotina</taxon>
        <taxon>Sordariomycetes</taxon>
        <taxon>Hypocreomycetidae</taxon>
        <taxon>Microascales</taxon>
        <taxon>Microascaceae</taxon>
        <taxon>Cephalotrichum</taxon>
    </lineage>
</organism>
<evidence type="ECO:0000313" key="2">
    <source>
        <dbReference type="EMBL" id="SPO05093.1"/>
    </source>
</evidence>
<dbReference type="EMBL" id="ONZQ02000012">
    <property type="protein sequence ID" value="SPO05093.1"/>
    <property type="molecule type" value="Genomic_DNA"/>
</dbReference>
<keyword evidence="3" id="KW-1185">Reference proteome</keyword>
<dbReference type="PANTHER" id="PTHR15837:SF5">
    <property type="entry name" value="NYN DOMAIN-CONTAINING PROTEIN"/>
    <property type="match status" value="1"/>
</dbReference>
<dbReference type="PANTHER" id="PTHR15837">
    <property type="entry name" value="RAN GUANINE NUCLEOTIDE RELEASE FACTOR"/>
    <property type="match status" value="1"/>
</dbReference>
<sequence>MGAAADQGTESSVANLSRERDVRDRRDRPSSNLQLGDFTEIFNFLTSTSKFTCQEWRGLPASDKPAALPSGTVQHTLPPVFEPAEVRRKVQPVNVQASVLAPEASSSAGCRTSTKTTTTGDGGFGFAALPPPPPNSRVHHEGKDPTSSRPDVSRLQRDASKSHILMGKLRLEMILDLSVQTKDLNRNPIAHVFIDMSNIYIGFNDAVKAAMGVPSHARTRRAPLDFRSLSKVLERRRTIGAREVVGSAADPESVSDLPQHFHDAKNLGYETSILRRVLKPAKSNPDTSSPLSTSSAGMSSSESGEYYGVSHREMSYREQGVDEILQLKMGNTAMAYLGEPGIMVLATGDAERAEYSDGFQKQVERILKMGWVVEVVSWKRCLSSAWKTSKWTQEWGARFRIILLDPYVDELLAT</sequence>
<evidence type="ECO:0000313" key="3">
    <source>
        <dbReference type="Proteomes" id="UP001187682"/>
    </source>
</evidence>
<feature type="region of interest" description="Disordered" evidence="1">
    <location>
        <begin position="280"/>
        <end position="304"/>
    </location>
</feature>
<feature type="compositionally biased region" description="Basic and acidic residues" evidence="1">
    <location>
        <begin position="17"/>
        <end position="29"/>
    </location>
</feature>
<dbReference type="GO" id="GO:0005085">
    <property type="term" value="F:guanyl-nucleotide exchange factor activity"/>
    <property type="evidence" value="ECO:0007669"/>
    <property type="project" value="TreeGrafter"/>
</dbReference>
<dbReference type="GO" id="GO:0031267">
    <property type="term" value="F:small GTPase binding"/>
    <property type="evidence" value="ECO:0007669"/>
    <property type="project" value="TreeGrafter"/>
</dbReference>
<proteinExistence type="predicted"/>
<evidence type="ECO:0000256" key="1">
    <source>
        <dbReference type="SAM" id="MobiDB-lite"/>
    </source>
</evidence>
<dbReference type="InterPro" id="IPR007681">
    <property type="entry name" value="Mog1"/>
</dbReference>
<dbReference type="CDD" id="cd18724">
    <property type="entry name" value="PIN_LabA-like"/>
    <property type="match status" value="1"/>
</dbReference>
<feature type="region of interest" description="Disordered" evidence="1">
    <location>
        <begin position="104"/>
        <end position="159"/>
    </location>
</feature>
<gene>
    <name evidence="2" type="ORF">DNG_07778</name>
</gene>
<dbReference type="Gene3D" id="3.40.50.1010">
    <property type="entry name" value="5'-nuclease"/>
    <property type="match status" value="1"/>
</dbReference>
<dbReference type="AlphaFoldDB" id="A0AAE8N4P6"/>